<accession>A0A8C2U7L6</accession>
<keyword evidence="6" id="KW-1278">Translocase</keyword>
<feature type="domain" description="P5B-type ATPase N-terminal" evidence="10">
    <location>
        <begin position="27"/>
        <end position="156"/>
    </location>
</feature>
<evidence type="ECO:0000256" key="8">
    <source>
        <dbReference type="SAM" id="Phobius"/>
    </source>
</evidence>
<sequence length="389" mass="43387">MSHPVSRLLGSPRPGYGTLQHNPDPSCMEVTGYRSQPWRTALCHVCCVLSAGLLLLLFHWRPSLRVWARCKPCALGQADWVIIRDRFGQCFTARVQTETLGEGSLEHHPGARLEDRKSSIAVGVADEEENRDTIRLHQEEHNVLRYYLFEGLRYVWMERRQAYCRVSALDEGWTCAELHLCQAGLGQQDHSSRWACRTLVGHSNEGFSLHSLSQSESGVLNPFYIFQVLSIVLWVCDAYYYYAACIFLISTISLGLSLYETRKQSTTLRNMARMSISIRVRRADGEEAMVSSAELVPGDCISLPLDGVLVPCDAALLTGECMVNESMLTGESIPLSLPILGLQAPSITPKSTRGTRCSVGHTSSRPGPTWGRRCWLLSPVQGFAQPRVT</sequence>
<dbReference type="GeneTree" id="ENSGT00940000159714"/>
<reference evidence="11" key="1">
    <citation type="submission" date="2015-11" db="EMBL/GenBank/DDBJ databases">
        <authorList>
            <consortium name="International Coturnix japonica Genome Analysis Consortium"/>
            <person name="Warren W."/>
            <person name="Burt D.W."/>
            <person name="Antin P.B."/>
            <person name="Lanford R."/>
            <person name="Gros J."/>
            <person name="Wilson R.K."/>
        </authorList>
    </citation>
    <scope>NUCLEOTIDE SEQUENCE [LARGE SCALE GENOMIC DNA]</scope>
</reference>
<dbReference type="InterPro" id="IPR047819">
    <property type="entry name" value="P5A-ATPase_N"/>
</dbReference>
<dbReference type="GO" id="GO:0031902">
    <property type="term" value="C:late endosome membrane"/>
    <property type="evidence" value="ECO:0007669"/>
    <property type="project" value="TreeGrafter"/>
</dbReference>
<dbReference type="GO" id="GO:0015203">
    <property type="term" value="F:polyamine transmembrane transporter activity"/>
    <property type="evidence" value="ECO:0007669"/>
    <property type="project" value="TreeGrafter"/>
</dbReference>
<keyword evidence="8" id="KW-0812">Transmembrane</keyword>
<dbReference type="PANTHER" id="PTHR45630:SF2">
    <property type="entry name" value="POLYAMINE-TRANSPORTING ATPASE 13A2"/>
    <property type="match status" value="1"/>
</dbReference>
<feature type="transmembrane region" description="Helical" evidence="8">
    <location>
        <begin position="241"/>
        <end position="259"/>
    </location>
</feature>
<dbReference type="SUPFAM" id="SSF81665">
    <property type="entry name" value="Calcium ATPase, transmembrane domain M"/>
    <property type="match status" value="1"/>
</dbReference>
<comment type="subcellular location">
    <subcellularLocation>
        <location evidence="1">Membrane</location>
        <topology evidence="1">Multi-pass membrane protein</topology>
    </subcellularLocation>
</comment>
<evidence type="ECO:0000313" key="11">
    <source>
        <dbReference type="Ensembl" id="ENSCJPP00005022299.1"/>
    </source>
</evidence>
<evidence type="ECO:0000259" key="9">
    <source>
        <dbReference type="Pfam" id="PF00122"/>
    </source>
</evidence>
<proteinExistence type="predicted"/>
<dbReference type="GO" id="GO:0006874">
    <property type="term" value="P:intracellular calcium ion homeostasis"/>
    <property type="evidence" value="ECO:0007669"/>
    <property type="project" value="TreeGrafter"/>
</dbReference>
<evidence type="ECO:0000256" key="6">
    <source>
        <dbReference type="ARBA" id="ARBA00022967"/>
    </source>
</evidence>
<evidence type="ECO:0000256" key="4">
    <source>
        <dbReference type="ARBA" id="ARBA00022840"/>
    </source>
</evidence>
<protein>
    <submittedName>
        <fullName evidence="11">ATPase cation transporting 13A2</fullName>
    </submittedName>
</protein>
<keyword evidence="3" id="KW-0547">Nucleotide-binding</keyword>
<dbReference type="Pfam" id="PF00122">
    <property type="entry name" value="E1-E2_ATPase"/>
    <property type="match status" value="1"/>
</dbReference>
<dbReference type="GO" id="GO:0140358">
    <property type="term" value="F:P-type transmembrane transporter activity"/>
    <property type="evidence" value="ECO:0007669"/>
    <property type="project" value="InterPro"/>
</dbReference>
<dbReference type="GO" id="GO:0016243">
    <property type="term" value="P:regulation of autophagosome size"/>
    <property type="evidence" value="ECO:0007669"/>
    <property type="project" value="TreeGrafter"/>
</dbReference>
<organism evidence="11 12">
    <name type="scientific">Coturnix japonica</name>
    <name type="common">Japanese quail</name>
    <name type="synonym">Coturnix coturnix japonica</name>
    <dbReference type="NCBI Taxonomy" id="93934"/>
    <lineage>
        <taxon>Eukaryota</taxon>
        <taxon>Metazoa</taxon>
        <taxon>Chordata</taxon>
        <taxon>Craniata</taxon>
        <taxon>Vertebrata</taxon>
        <taxon>Euteleostomi</taxon>
        <taxon>Archelosauria</taxon>
        <taxon>Archosauria</taxon>
        <taxon>Dinosauria</taxon>
        <taxon>Saurischia</taxon>
        <taxon>Theropoda</taxon>
        <taxon>Coelurosauria</taxon>
        <taxon>Aves</taxon>
        <taxon>Neognathae</taxon>
        <taxon>Galloanserae</taxon>
        <taxon>Galliformes</taxon>
        <taxon>Phasianidae</taxon>
        <taxon>Perdicinae</taxon>
        <taxon>Coturnix</taxon>
    </lineage>
</organism>
<dbReference type="GO" id="GO:0019829">
    <property type="term" value="F:ATPase-coupled monoatomic cation transmembrane transporter activity"/>
    <property type="evidence" value="ECO:0007669"/>
    <property type="project" value="TreeGrafter"/>
</dbReference>
<evidence type="ECO:0000313" key="12">
    <source>
        <dbReference type="Proteomes" id="UP000694412"/>
    </source>
</evidence>
<keyword evidence="12" id="KW-1185">Reference proteome</keyword>
<dbReference type="InterPro" id="IPR008250">
    <property type="entry name" value="ATPase_P-typ_transduc_dom_A_sf"/>
</dbReference>
<dbReference type="GO" id="GO:0061909">
    <property type="term" value="P:autophagosome-lysosome fusion"/>
    <property type="evidence" value="ECO:0007669"/>
    <property type="project" value="TreeGrafter"/>
</dbReference>
<feature type="transmembrane region" description="Helical" evidence="8">
    <location>
        <begin position="218"/>
        <end position="235"/>
    </location>
</feature>
<dbReference type="GO" id="GO:0005524">
    <property type="term" value="F:ATP binding"/>
    <property type="evidence" value="ECO:0007669"/>
    <property type="project" value="UniProtKB-KW"/>
</dbReference>
<dbReference type="Gene3D" id="2.70.150.10">
    <property type="entry name" value="Calcium-transporting ATPase, cytoplasmic transduction domain A"/>
    <property type="match status" value="1"/>
</dbReference>
<gene>
    <name evidence="11" type="primary">ATP13A2</name>
</gene>
<dbReference type="Ensembl" id="ENSCJPT00005030587.1">
    <property type="protein sequence ID" value="ENSCJPP00005022299.1"/>
    <property type="gene ID" value="ENSCJPG00005017790.1"/>
</dbReference>
<dbReference type="PANTHER" id="PTHR45630">
    <property type="entry name" value="CATION-TRANSPORTING ATPASE-RELATED"/>
    <property type="match status" value="1"/>
</dbReference>
<dbReference type="SUPFAM" id="SSF81653">
    <property type="entry name" value="Calcium ATPase, transduction domain A"/>
    <property type="match status" value="1"/>
</dbReference>
<evidence type="ECO:0000256" key="7">
    <source>
        <dbReference type="SAM" id="MobiDB-lite"/>
    </source>
</evidence>
<dbReference type="Pfam" id="PF12409">
    <property type="entry name" value="P5-ATPase"/>
    <property type="match status" value="1"/>
</dbReference>
<keyword evidence="2" id="KW-0479">Metal-binding</keyword>
<dbReference type="Proteomes" id="UP000694412">
    <property type="component" value="Chromosome 21"/>
</dbReference>
<name>A0A8C2U7L6_COTJA</name>
<dbReference type="GO" id="GO:0046872">
    <property type="term" value="F:metal ion binding"/>
    <property type="evidence" value="ECO:0007669"/>
    <property type="project" value="UniProtKB-KW"/>
</dbReference>
<dbReference type="GO" id="GO:0010821">
    <property type="term" value="P:regulation of mitochondrion organization"/>
    <property type="evidence" value="ECO:0007669"/>
    <property type="project" value="TreeGrafter"/>
</dbReference>
<evidence type="ECO:0000256" key="5">
    <source>
        <dbReference type="ARBA" id="ARBA00022842"/>
    </source>
</evidence>
<dbReference type="InterPro" id="IPR023298">
    <property type="entry name" value="ATPase_P-typ_TM_dom_sf"/>
</dbReference>
<dbReference type="InterPro" id="IPR059000">
    <property type="entry name" value="ATPase_P-type_domA"/>
</dbReference>
<keyword evidence="8" id="KW-0472">Membrane</keyword>
<evidence type="ECO:0000256" key="3">
    <source>
        <dbReference type="ARBA" id="ARBA00022741"/>
    </source>
</evidence>
<feature type="domain" description="P-type ATPase A" evidence="9">
    <location>
        <begin position="280"/>
        <end position="337"/>
    </location>
</feature>
<dbReference type="InterPro" id="IPR006544">
    <property type="entry name" value="P-type_TPase_V"/>
</dbReference>
<reference evidence="11" key="3">
    <citation type="submission" date="2025-09" db="UniProtKB">
        <authorList>
            <consortium name="Ensembl"/>
        </authorList>
    </citation>
    <scope>IDENTIFICATION</scope>
</reference>
<keyword evidence="5" id="KW-0460">Magnesium</keyword>
<evidence type="ECO:0000256" key="2">
    <source>
        <dbReference type="ARBA" id="ARBA00022723"/>
    </source>
</evidence>
<keyword evidence="8" id="KW-1133">Transmembrane helix</keyword>
<dbReference type="AlphaFoldDB" id="A0A8C2U7L6"/>
<feature type="region of interest" description="Disordered" evidence="7">
    <location>
        <begin position="1"/>
        <end position="21"/>
    </location>
</feature>
<evidence type="ECO:0000256" key="1">
    <source>
        <dbReference type="ARBA" id="ARBA00004141"/>
    </source>
</evidence>
<keyword evidence="4" id="KW-0067">ATP-binding</keyword>
<reference evidence="11" key="2">
    <citation type="submission" date="2025-08" db="UniProtKB">
        <authorList>
            <consortium name="Ensembl"/>
        </authorList>
    </citation>
    <scope>IDENTIFICATION</scope>
</reference>
<evidence type="ECO:0000259" key="10">
    <source>
        <dbReference type="Pfam" id="PF12409"/>
    </source>
</evidence>
<feature type="transmembrane region" description="Helical" evidence="8">
    <location>
        <begin position="38"/>
        <end position="58"/>
    </location>
</feature>